<feature type="transmembrane region" description="Helical" evidence="1">
    <location>
        <begin position="52"/>
        <end position="70"/>
    </location>
</feature>
<feature type="transmembrane region" description="Helical" evidence="1">
    <location>
        <begin position="75"/>
        <end position="96"/>
    </location>
</feature>
<evidence type="ECO:0000313" key="2">
    <source>
        <dbReference type="EMBL" id="TCT23484.1"/>
    </source>
</evidence>
<keyword evidence="1" id="KW-1133">Transmembrane helix</keyword>
<sequence>MNRAPYRVGRSLKPFRRPWLWAGLWMLAIALVVVASLVPGRDLPDLKVSDKTEHLTAYALLAAGAVQVFARRRSWAVVCVLLVLMGIAIEFLQGAMGLGRTMDRLDALANTLGVLVGLATAFTPLRDALLWLDSRLFRR</sequence>
<protein>
    <recommendedName>
        <fullName evidence="4">VanZ family protein</fullName>
    </recommendedName>
</protein>
<name>A0A4R3N3Z7_9GAMM</name>
<dbReference type="AlphaFoldDB" id="A0A4R3N3Z7"/>
<dbReference type="Proteomes" id="UP000295414">
    <property type="component" value="Unassembled WGS sequence"/>
</dbReference>
<gene>
    <name evidence="2" type="ORF">EDC34_10574</name>
</gene>
<keyword evidence="1" id="KW-0812">Transmembrane</keyword>
<evidence type="ECO:0000256" key="1">
    <source>
        <dbReference type="SAM" id="Phobius"/>
    </source>
</evidence>
<reference evidence="2 3" key="1">
    <citation type="submission" date="2019-03" db="EMBL/GenBank/DDBJ databases">
        <title>Genomic Encyclopedia of Type Strains, Phase IV (KMG-IV): sequencing the most valuable type-strain genomes for metagenomic binning, comparative biology and taxonomic classification.</title>
        <authorList>
            <person name="Goeker M."/>
        </authorList>
    </citation>
    <scope>NUCLEOTIDE SEQUENCE [LARGE SCALE GENOMIC DNA]</scope>
    <source>
        <strain evidence="2 3">DSM 13605</strain>
    </source>
</reference>
<evidence type="ECO:0000313" key="3">
    <source>
        <dbReference type="Proteomes" id="UP000295414"/>
    </source>
</evidence>
<evidence type="ECO:0008006" key="4">
    <source>
        <dbReference type="Google" id="ProtNLM"/>
    </source>
</evidence>
<keyword evidence="3" id="KW-1185">Reference proteome</keyword>
<feature type="transmembrane region" description="Helical" evidence="1">
    <location>
        <begin position="20"/>
        <end position="40"/>
    </location>
</feature>
<dbReference type="PANTHER" id="PTHR28008:SF1">
    <property type="entry name" value="DOMAIN PROTEIN, PUTATIVE (AFU_ORTHOLOGUE AFUA_3G10980)-RELATED"/>
    <property type="match status" value="1"/>
</dbReference>
<dbReference type="PANTHER" id="PTHR28008">
    <property type="entry name" value="DOMAIN PROTEIN, PUTATIVE (AFU_ORTHOLOGUE AFUA_3G10980)-RELATED"/>
    <property type="match status" value="1"/>
</dbReference>
<proteinExistence type="predicted"/>
<dbReference type="OrthoDB" id="3790495at2"/>
<accession>A0A4R3N3Z7</accession>
<keyword evidence="1" id="KW-0472">Membrane</keyword>
<comment type="caution">
    <text evidence="2">The sequence shown here is derived from an EMBL/GenBank/DDBJ whole genome shotgun (WGS) entry which is preliminary data.</text>
</comment>
<dbReference type="EMBL" id="SMAP01000005">
    <property type="protein sequence ID" value="TCT23484.1"/>
    <property type="molecule type" value="Genomic_DNA"/>
</dbReference>
<feature type="transmembrane region" description="Helical" evidence="1">
    <location>
        <begin position="108"/>
        <end position="132"/>
    </location>
</feature>
<organism evidence="2 3">
    <name type="scientific">Thermomonas haemolytica</name>
    <dbReference type="NCBI Taxonomy" id="141949"/>
    <lineage>
        <taxon>Bacteria</taxon>
        <taxon>Pseudomonadati</taxon>
        <taxon>Pseudomonadota</taxon>
        <taxon>Gammaproteobacteria</taxon>
        <taxon>Lysobacterales</taxon>
        <taxon>Lysobacteraceae</taxon>
        <taxon>Thermomonas</taxon>
    </lineage>
</organism>